<dbReference type="Proteomes" id="UP001202922">
    <property type="component" value="Unassembled WGS sequence"/>
</dbReference>
<dbReference type="EMBL" id="JAKZBV010000001">
    <property type="protein sequence ID" value="MCH6470685.1"/>
    <property type="molecule type" value="Genomic_DNA"/>
</dbReference>
<dbReference type="NCBIfam" id="NF041064">
    <property type="entry name" value="DpdG"/>
    <property type="match status" value="1"/>
</dbReference>
<evidence type="ECO:0000313" key="1">
    <source>
        <dbReference type="EMBL" id="MCH6470685.1"/>
    </source>
</evidence>
<comment type="caution">
    <text evidence="1">The sequence shown here is derived from an EMBL/GenBank/DDBJ whole genome shotgun (WGS) entry which is preliminary data.</text>
</comment>
<evidence type="ECO:0008006" key="3">
    <source>
        <dbReference type="Google" id="ProtNLM"/>
    </source>
</evidence>
<evidence type="ECO:0000313" key="2">
    <source>
        <dbReference type="Proteomes" id="UP001202922"/>
    </source>
</evidence>
<protein>
    <recommendedName>
        <fullName evidence="3">ATP-dependent helicase</fullName>
    </recommendedName>
</protein>
<organism evidence="1 2">
    <name type="scientific">Sinomonas terrae</name>
    <dbReference type="NCBI Taxonomy" id="2908838"/>
    <lineage>
        <taxon>Bacteria</taxon>
        <taxon>Bacillati</taxon>
        <taxon>Actinomycetota</taxon>
        <taxon>Actinomycetes</taxon>
        <taxon>Micrococcales</taxon>
        <taxon>Micrococcaceae</taxon>
        <taxon>Sinomonas</taxon>
    </lineage>
</organism>
<dbReference type="InterPro" id="IPR049812">
    <property type="entry name" value="DpdG-like"/>
</dbReference>
<name>A0ABS9U269_9MICC</name>
<proteinExistence type="predicted"/>
<accession>A0ABS9U269</accession>
<dbReference type="RefSeq" id="WP_241054189.1">
    <property type="nucleotide sequence ID" value="NZ_JAKZBV010000001.1"/>
</dbReference>
<keyword evidence="2" id="KW-1185">Reference proteome</keyword>
<sequence length="296" mass="32081">MALLNPRPVLALPTTMWLTFRVIAEFGPIPESEMFALISPPAIRVRDGASEPPPTSAASEAYRVLRELGITETDEQGRLRLATAGPSSYADFCSLLRNVVLSRPISEPPLDESGANDLLRGLAWLLTTDPMGEPWSQSRSEQEQVPAGGTPVFRNSSVLWTGFRYWAEAMGFAEIAATGTGPGSHLLPNPTRALRDFVVSTYRPGDDIPISRLVSDFRLAAPVVPGGAVSRALGYEHDADEIDRATTYALESGRARGWLTLERRADAADTMRLAGLDHRGTVRVISDVVVGEVEDV</sequence>
<gene>
    <name evidence="1" type="ORF">L0M17_11975</name>
</gene>
<reference evidence="1 2" key="1">
    <citation type="submission" date="2022-03" db="EMBL/GenBank/DDBJ databases">
        <title>Sinomonas sp. isolated from a soil.</title>
        <authorList>
            <person name="Han J."/>
            <person name="Kim D.-U."/>
        </authorList>
    </citation>
    <scope>NUCLEOTIDE SEQUENCE [LARGE SCALE GENOMIC DNA]</scope>
    <source>
        <strain evidence="1 2">5-5</strain>
    </source>
</reference>